<feature type="compositionally biased region" description="Basic and acidic residues" evidence="5">
    <location>
        <begin position="118"/>
        <end position="134"/>
    </location>
</feature>
<feature type="compositionally biased region" description="Pro residues" evidence="5">
    <location>
        <begin position="76"/>
        <end position="94"/>
    </location>
</feature>
<dbReference type="InterPro" id="IPR019359">
    <property type="entry name" value="CCDC85"/>
</dbReference>
<sequence>MSCPEDVYRRIPSGAAIQQRPAGEPAQQSADGPSPHYFPAAERRRRGPPADPRAAPPPPPASQPGPGREAPAAGYRPPPRARPSQPPPPQPQPLLFPKTNPMVTPGEAKRYQASSYELPERAAPKRDPREDRPRTCPPERTVSGREQLRAVPPAGRPAPPDRIGPPDRLGPPERHGAPAAERSAAEVAASAAGAGVDPRPPGYPTQLGPRLSDDRLLSGSPRELLARYRHAEAEIARLMMEHGQQLRELNRQLQAQLRDLCCFLDDDRQKGRKLAREWQRFGRYTASVMRQEVSAYQTKLRQLDAKQQELVKDNLELKVRPA</sequence>
<feature type="compositionally biased region" description="Pro residues" evidence="5">
    <location>
        <begin position="49"/>
        <end position="63"/>
    </location>
</feature>
<name>A0A6A4VSV9_AMPAM</name>
<reference evidence="6 7" key="1">
    <citation type="submission" date="2019-07" db="EMBL/GenBank/DDBJ databases">
        <title>Draft genome assembly of a fouling barnacle, Amphibalanus amphitrite (Darwin, 1854): The first reference genome for Thecostraca.</title>
        <authorList>
            <person name="Kim W."/>
        </authorList>
    </citation>
    <scope>NUCLEOTIDE SEQUENCE [LARGE SCALE GENOMIC DNA]</scope>
    <source>
        <strain evidence="6">SNU_AA5</strain>
        <tissue evidence="6">Soma without cirri and trophi</tissue>
    </source>
</reference>
<dbReference type="EMBL" id="VIIS01001585">
    <property type="protein sequence ID" value="KAF0296039.1"/>
    <property type="molecule type" value="Genomic_DNA"/>
</dbReference>
<accession>A0A6A4VSV9</accession>
<gene>
    <name evidence="6" type="primary">ccdc85c</name>
    <name evidence="6" type="ORF">FJT64_006503</name>
</gene>
<keyword evidence="4" id="KW-0175">Coiled coil</keyword>
<evidence type="ECO:0000256" key="3">
    <source>
        <dbReference type="ARBA" id="ARBA00022949"/>
    </source>
</evidence>
<dbReference type="Pfam" id="PF10226">
    <property type="entry name" value="CCDC85"/>
    <property type="match status" value="1"/>
</dbReference>
<comment type="subcellular location">
    <subcellularLocation>
        <location evidence="1">Cell junction</location>
        <location evidence="1">Adherens junction</location>
    </subcellularLocation>
</comment>
<dbReference type="PANTHER" id="PTHR13546">
    <property type="entry name" value="RE60986P"/>
    <property type="match status" value="1"/>
</dbReference>
<protein>
    <submittedName>
        <fullName evidence="6">Coiled-coil domain-containing protein 85C</fullName>
    </submittedName>
</protein>
<feature type="compositionally biased region" description="Low complexity" evidence="5">
    <location>
        <begin position="64"/>
        <end position="75"/>
    </location>
</feature>
<comment type="caution">
    <text evidence="6">The sequence shown here is derived from an EMBL/GenBank/DDBJ whole genome shotgun (WGS) entry which is preliminary data.</text>
</comment>
<dbReference type="Proteomes" id="UP000440578">
    <property type="component" value="Unassembled WGS sequence"/>
</dbReference>
<evidence type="ECO:0000256" key="5">
    <source>
        <dbReference type="SAM" id="MobiDB-lite"/>
    </source>
</evidence>
<dbReference type="AlphaFoldDB" id="A0A6A4VSV9"/>
<feature type="region of interest" description="Disordered" evidence="5">
    <location>
        <begin position="1"/>
        <end position="216"/>
    </location>
</feature>
<evidence type="ECO:0000313" key="6">
    <source>
        <dbReference type="EMBL" id="KAF0296039.1"/>
    </source>
</evidence>
<dbReference type="PANTHER" id="PTHR13546:SF15">
    <property type="entry name" value="CCDC85"/>
    <property type="match status" value="1"/>
</dbReference>
<comment type="similarity">
    <text evidence="2">Belongs to the CCDC85 family.</text>
</comment>
<keyword evidence="3" id="KW-0965">Cell junction</keyword>
<evidence type="ECO:0000256" key="2">
    <source>
        <dbReference type="ARBA" id="ARBA00009052"/>
    </source>
</evidence>
<dbReference type="OrthoDB" id="10056395at2759"/>
<feature type="compositionally biased region" description="Pro residues" evidence="5">
    <location>
        <begin position="154"/>
        <end position="163"/>
    </location>
</feature>
<proteinExistence type="inferred from homology"/>
<feature type="compositionally biased region" description="Low complexity" evidence="5">
    <location>
        <begin position="177"/>
        <end position="197"/>
    </location>
</feature>
<evidence type="ECO:0000313" key="7">
    <source>
        <dbReference type="Proteomes" id="UP000440578"/>
    </source>
</evidence>
<keyword evidence="7" id="KW-1185">Reference proteome</keyword>
<organism evidence="6 7">
    <name type="scientific">Amphibalanus amphitrite</name>
    <name type="common">Striped barnacle</name>
    <name type="synonym">Balanus amphitrite</name>
    <dbReference type="NCBI Taxonomy" id="1232801"/>
    <lineage>
        <taxon>Eukaryota</taxon>
        <taxon>Metazoa</taxon>
        <taxon>Ecdysozoa</taxon>
        <taxon>Arthropoda</taxon>
        <taxon>Crustacea</taxon>
        <taxon>Multicrustacea</taxon>
        <taxon>Cirripedia</taxon>
        <taxon>Thoracica</taxon>
        <taxon>Thoracicalcarea</taxon>
        <taxon>Balanomorpha</taxon>
        <taxon>Balanoidea</taxon>
        <taxon>Balanidae</taxon>
        <taxon>Amphibalaninae</taxon>
        <taxon>Amphibalanus</taxon>
    </lineage>
</organism>
<evidence type="ECO:0000256" key="4">
    <source>
        <dbReference type="ARBA" id="ARBA00023054"/>
    </source>
</evidence>
<dbReference type="GO" id="GO:0005912">
    <property type="term" value="C:adherens junction"/>
    <property type="evidence" value="ECO:0007669"/>
    <property type="project" value="UniProtKB-SubCell"/>
</dbReference>
<evidence type="ECO:0000256" key="1">
    <source>
        <dbReference type="ARBA" id="ARBA00004536"/>
    </source>
</evidence>